<feature type="chain" id="PRO_5025442189" evidence="1">
    <location>
        <begin position="19"/>
        <end position="153"/>
    </location>
</feature>
<evidence type="ECO:0000313" key="3">
    <source>
        <dbReference type="Proteomes" id="UP000799537"/>
    </source>
</evidence>
<organism evidence="2 3">
    <name type="scientific">Zasmidium cellare ATCC 36951</name>
    <dbReference type="NCBI Taxonomy" id="1080233"/>
    <lineage>
        <taxon>Eukaryota</taxon>
        <taxon>Fungi</taxon>
        <taxon>Dikarya</taxon>
        <taxon>Ascomycota</taxon>
        <taxon>Pezizomycotina</taxon>
        <taxon>Dothideomycetes</taxon>
        <taxon>Dothideomycetidae</taxon>
        <taxon>Mycosphaerellales</taxon>
        <taxon>Mycosphaerellaceae</taxon>
        <taxon>Zasmidium</taxon>
    </lineage>
</organism>
<protein>
    <submittedName>
        <fullName evidence="2">Uncharacterized protein</fullName>
    </submittedName>
</protein>
<dbReference type="Proteomes" id="UP000799537">
    <property type="component" value="Unassembled WGS sequence"/>
</dbReference>
<keyword evidence="3" id="KW-1185">Reference proteome</keyword>
<dbReference type="RefSeq" id="XP_033663030.1">
    <property type="nucleotide sequence ID" value="XM_033808609.1"/>
</dbReference>
<evidence type="ECO:0000313" key="2">
    <source>
        <dbReference type="EMBL" id="KAF2162141.1"/>
    </source>
</evidence>
<keyword evidence="1" id="KW-0732">Signal</keyword>
<feature type="signal peptide" evidence="1">
    <location>
        <begin position="1"/>
        <end position="18"/>
    </location>
</feature>
<accession>A0A6A6C528</accession>
<name>A0A6A6C528_ZASCE</name>
<evidence type="ECO:0000256" key="1">
    <source>
        <dbReference type="SAM" id="SignalP"/>
    </source>
</evidence>
<proteinExistence type="predicted"/>
<dbReference type="EMBL" id="ML993615">
    <property type="protein sequence ID" value="KAF2162141.1"/>
    <property type="molecule type" value="Genomic_DNA"/>
</dbReference>
<gene>
    <name evidence="2" type="ORF">M409DRAFT_27524</name>
</gene>
<dbReference type="GeneID" id="54561881"/>
<dbReference type="AlphaFoldDB" id="A0A6A6C528"/>
<reference evidence="2" key="1">
    <citation type="journal article" date="2020" name="Stud. Mycol.">
        <title>101 Dothideomycetes genomes: a test case for predicting lifestyles and emergence of pathogens.</title>
        <authorList>
            <person name="Haridas S."/>
            <person name="Albert R."/>
            <person name="Binder M."/>
            <person name="Bloem J."/>
            <person name="Labutti K."/>
            <person name="Salamov A."/>
            <person name="Andreopoulos B."/>
            <person name="Baker S."/>
            <person name="Barry K."/>
            <person name="Bills G."/>
            <person name="Bluhm B."/>
            <person name="Cannon C."/>
            <person name="Castanera R."/>
            <person name="Culley D."/>
            <person name="Daum C."/>
            <person name="Ezra D."/>
            <person name="Gonzalez J."/>
            <person name="Henrissat B."/>
            <person name="Kuo A."/>
            <person name="Liang C."/>
            <person name="Lipzen A."/>
            <person name="Lutzoni F."/>
            <person name="Magnuson J."/>
            <person name="Mondo S."/>
            <person name="Nolan M."/>
            <person name="Ohm R."/>
            <person name="Pangilinan J."/>
            <person name="Park H.-J."/>
            <person name="Ramirez L."/>
            <person name="Alfaro M."/>
            <person name="Sun H."/>
            <person name="Tritt A."/>
            <person name="Yoshinaga Y."/>
            <person name="Zwiers L.-H."/>
            <person name="Turgeon B."/>
            <person name="Goodwin S."/>
            <person name="Spatafora J."/>
            <person name="Crous P."/>
            <person name="Grigoriev I."/>
        </authorList>
    </citation>
    <scope>NUCLEOTIDE SEQUENCE</scope>
    <source>
        <strain evidence="2">ATCC 36951</strain>
    </source>
</reference>
<sequence>MHHLITLSLLFISPFVSAWDITFYSGENCDHNPDFSSWSYSGSSTDTSWCLQAGEPGHNCEHLTDAGATTDECSEPAEPMPGSFRYSEGSRCCVQIGQDTDCLYKECKYPPPEDCYPTRYMPFKLRGPNYLTFTCGDVDGVDRRRTVNVTQRH</sequence>